<proteinExistence type="predicted"/>
<dbReference type="InterPro" id="IPR012337">
    <property type="entry name" value="RNaseH-like_sf"/>
</dbReference>
<dbReference type="Gene3D" id="3.30.420.10">
    <property type="entry name" value="Ribonuclease H-like superfamily/Ribonuclease H"/>
    <property type="match status" value="1"/>
</dbReference>
<dbReference type="GO" id="GO:0015074">
    <property type="term" value="P:DNA integration"/>
    <property type="evidence" value="ECO:0007669"/>
    <property type="project" value="InterPro"/>
</dbReference>
<dbReference type="InterPro" id="IPR001584">
    <property type="entry name" value="Integrase_cat-core"/>
</dbReference>
<dbReference type="PROSITE" id="PS50994">
    <property type="entry name" value="INTEGRASE"/>
    <property type="match status" value="1"/>
</dbReference>
<dbReference type="SUPFAM" id="SSF53098">
    <property type="entry name" value="Ribonuclease H-like"/>
    <property type="match status" value="1"/>
</dbReference>
<name>A0A2N9JF01_9ACTN</name>
<dbReference type="KEGG" id="mgg:MPLG2_1665"/>
<protein>
    <submittedName>
        <fullName evidence="2">Transposase</fullName>
    </submittedName>
</protein>
<dbReference type="EMBL" id="LT985188">
    <property type="protein sequence ID" value="SPD86701.1"/>
    <property type="molecule type" value="Genomic_DNA"/>
</dbReference>
<evidence type="ECO:0000313" key="3">
    <source>
        <dbReference type="Proteomes" id="UP000238164"/>
    </source>
</evidence>
<dbReference type="InterPro" id="IPR036397">
    <property type="entry name" value="RNaseH_sf"/>
</dbReference>
<evidence type="ECO:0000259" key="1">
    <source>
        <dbReference type="PROSITE" id="PS50994"/>
    </source>
</evidence>
<dbReference type="RefSeq" id="WP_173909614.1">
    <property type="nucleotide sequence ID" value="NZ_BAAAGO010000007.1"/>
</dbReference>
<dbReference type="AlphaFoldDB" id="A0A2N9JF01"/>
<evidence type="ECO:0000313" key="2">
    <source>
        <dbReference type="EMBL" id="SPD86701.1"/>
    </source>
</evidence>
<gene>
    <name evidence="2" type="ORF">MPLG2_1665</name>
</gene>
<feature type="domain" description="Integrase catalytic" evidence="1">
    <location>
        <begin position="242"/>
        <end position="447"/>
    </location>
</feature>
<sequence>MTAGSVEFKVGDRVWYDGQGWEVSELADGFVRLVDGGRIRAVSIGSLLEGLRHEVDHSTEPASQHPAERDDLWTIPAVILAGLSTKQHRALEAKLAVLRRLLEPEEADDRSLGQRYDELAAETGVSRRTLERQVARVTELGPAGLIDTRMLRDVRRGVDPRWDSACLAVLDSHSKASNPTKQSVIRRVNETFRAAVPDGKVPSAAVAYRRLDELDKGRYTFGPAKQRRSVAKRPAGVLGRLRADRPGQYVLMDSYRMDVFAMEPVTLRWVNTELTVAMDLFDRCITGLRLRPVAAQSPDVASVLFQTVTPQTWGWRHGAPEGPYAGLPDGIVLADPGGVLPDTIVVDHGKIYLSEHTRSVCERLGISIQPAIPDKPTDKPALERFFRTMRQSLLERLRGYKGPDVWSRGIDVESEAFYYVGELEQLIREWVGRVYHHTPHDGLVDPLEPRLALSPAEMFARGVAAAGRLRLPTRKDLIYDFLEVEWRTIQHYGVEIDGRRYDGPGVNDYRGTRSPFGGAHPGKWPIMVDRDDVRTVRFRDPSTGAWHRLEWEHSHGIDAPFSADAARYTRTVATRTGRHVDPQQAVADLLADWAAGEVTSRRDRNVAIRLATQRQATAGDADDAAGTVVDERDRVSVPGVIDLLQRRQDREQGLKSDDDDVFAAYYAAHPDADGLEVFDE</sequence>
<dbReference type="GO" id="GO:0003676">
    <property type="term" value="F:nucleic acid binding"/>
    <property type="evidence" value="ECO:0007669"/>
    <property type="project" value="InterPro"/>
</dbReference>
<reference evidence="2 3" key="1">
    <citation type="submission" date="2018-02" db="EMBL/GenBank/DDBJ databases">
        <authorList>
            <person name="Cohen D.B."/>
            <person name="Kent A.D."/>
        </authorList>
    </citation>
    <scope>NUCLEOTIDE SEQUENCE [LARGE SCALE GENOMIC DNA]</scope>
    <source>
        <strain evidence="2">1</strain>
    </source>
</reference>
<keyword evidence="3" id="KW-1185">Reference proteome</keyword>
<organism evidence="2 3">
    <name type="scientific">Micropruina glycogenica</name>
    <dbReference type="NCBI Taxonomy" id="75385"/>
    <lineage>
        <taxon>Bacteria</taxon>
        <taxon>Bacillati</taxon>
        <taxon>Actinomycetota</taxon>
        <taxon>Actinomycetes</taxon>
        <taxon>Propionibacteriales</taxon>
        <taxon>Nocardioidaceae</taxon>
        <taxon>Micropruina</taxon>
    </lineage>
</organism>
<accession>A0A2N9JF01</accession>
<dbReference type="Proteomes" id="UP000238164">
    <property type="component" value="Chromosome 1"/>
</dbReference>